<keyword evidence="3" id="KW-0472">Membrane</keyword>
<dbReference type="STRING" id="1357400.HMPREF2086_01483"/>
<dbReference type="PANTHER" id="PTHR14969:SF13">
    <property type="entry name" value="AT30094P"/>
    <property type="match status" value="1"/>
</dbReference>
<organism evidence="5 6">
    <name type="scientific">Helicobacter macacae MIT 99-5501</name>
    <dbReference type="NCBI Taxonomy" id="1357400"/>
    <lineage>
        <taxon>Bacteria</taxon>
        <taxon>Pseudomonadati</taxon>
        <taxon>Campylobacterota</taxon>
        <taxon>Epsilonproteobacteria</taxon>
        <taxon>Campylobacterales</taxon>
        <taxon>Helicobacteraceae</taxon>
        <taxon>Helicobacter</taxon>
    </lineage>
</organism>
<dbReference type="PANTHER" id="PTHR14969">
    <property type="entry name" value="SPHINGOSINE-1-PHOSPHATE PHOSPHOHYDROLASE"/>
    <property type="match status" value="1"/>
</dbReference>
<dbReference type="SMART" id="SM00014">
    <property type="entry name" value="acidPPc"/>
    <property type="match status" value="1"/>
</dbReference>
<evidence type="ECO:0000256" key="3">
    <source>
        <dbReference type="SAM" id="Phobius"/>
    </source>
</evidence>
<reference evidence="5 6" key="1">
    <citation type="journal article" date="2014" name="Genome Announc.">
        <title>Draft genome sequences of six enterohepatic helicobacter species isolated from humans and one from rhesus macaques.</title>
        <authorList>
            <person name="Shen Z."/>
            <person name="Sheh A."/>
            <person name="Young S.K."/>
            <person name="Abouelliel A."/>
            <person name="Ward D.V."/>
            <person name="Earl A.M."/>
            <person name="Fox J.G."/>
        </authorList>
    </citation>
    <scope>NUCLEOTIDE SEQUENCE [LARGE SCALE GENOMIC DNA]</scope>
    <source>
        <strain evidence="5 6">MIT 99-5501</strain>
    </source>
</reference>
<feature type="transmembrane region" description="Helical" evidence="3">
    <location>
        <begin position="23"/>
        <end position="41"/>
    </location>
</feature>
<feature type="transmembrane region" description="Helical" evidence="3">
    <location>
        <begin position="160"/>
        <end position="180"/>
    </location>
</feature>
<keyword evidence="1" id="KW-0175">Coiled coil</keyword>
<evidence type="ECO:0000256" key="2">
    <source>
        <dbReference type="SAM" id="MobiDB-lite"/>
    </source>
</evidence>
<dbReference type="Gene3D" id="1.20.144.10">
    <property type="entry name" value="Phosphatidic acid phosphatase type 2/haloperoxidase"/>
    <property type="match status" value="1"/>
</dbReference>
<dbReference type="eggNOG" id="COG0671">
    <property type="taxonomic scope" value="Bacteria"/>
</dbReference>
<gene>
    <name evidence="5" type="ORF">HMPREF2086_01483</name>
</gene>
<evidence type="ECO:0000259" key="4">
    <source>
        <dbReference type="SMART" id="SM00014"/>
    </source>
</evidence>
<name>V8C8H7_9HELI</name>
<proteinExistence type="predicted"/>
<keyword evidence="3" id="KW-0812">Transmembrane</keyword>
<dbReference type="SUPFAM" id="SSF48317">
    <property type="entry name" value="Acid phosphatase/Vanadium-dependent haloperoxidase"/>
    <property type="match status" value="1"/>
</dbReference>
<dbReference type="Proteomes" id="UP000018731">
    <property type="component" value="Unassembled WGS sequence"/>
</dbReference>
<dbReference type="InterPro" id="IPR036938">
    <property type="entry name" value="PAP2/HPO_sf"/>
</dbReference>
<comment type="caution">
    <text evidence="5">The sequence shown here is derived from an EMBL/GenBank/DDBJ whole genome shotgun (WGS) entry which is preliminary data.</text>
</comment>
<evidence type="ECO:0000313" key="6">
    <source>
        <dbReference type="Proteomes" id="UP000018731"/>
    </source>
</evidence>
<evidence type="ECO:0000256" key="1">
    <source>
        <dbReference type="SAM" id="Coils"/>
    </source>
</evidence>
<dbReference type="RefSeq" id="WP_023928218.1">
    <property type="nucleotide sequence ID" value="NZ_KI669455.1"/>
</dbReference>
<feature type="domain" description="Phosphatidic acid phosphatase type 2/haloperoxidase" evidence="4">
    <location>
        <begin position="153"/>
        <end position="265"/>
    </location>
</feature>
<accession>V8C8H7</accession>
<dbReference type="Pfam" id="PF01569">
    <property type="entry name" value="PAP2"/>
    <property type="match status" value="1"/>
</dbReference>
<dbReference type="InterPro" id="IPR000326">
    <property type="entry name" value="PAP2/HPO"/>
</dbReference>
<feature type="transmembrane region" description="Helical" evidence="3">
    <location>
        <begin position="127"/>
        <end position="148"/>
    </location>
</feature>
<keyword evidence="6" id="KW-1185">Reference proteome</keyword>
<dbReference type="AlphaFoldDB" id="V8C8H7"/>
<keyword evidence="3" id="KW-1133">Transmembrane helix</keyword>
<feature type="coiled-coil region" evidence="1">
    <location>
        <begin position="86"/>
        <end position="113"/>
    </location>
</feature>
<dbReference type="PATRIC" id="fig|1357400.3.peg.1989"/>
<protein>
    <recommendedName>
        <fullName evidence="4">Phosphatidic acid phosphatase type 2/haloperoxidase domain-containing protein</fullName>
    </recommendedName>
</protein>
<evidence type="ECO:0000313" key="5">
    <source>
        <dbReference type="EMBL" id="ETD23036.1"/>
    </source>
</evidence>
<dbReference type="EMBL" id="AZJI01000006">
    <property type="protein sequence ID" value="ETD23036.1"/>
    <property type="molecule type" value="Genomic_DNA"/>
</dbReference>
<feature type="region of interest" description="Disordered" evidence="2">
    <location>
        <begin position="51"/>
        <end position="71"/>
    </location>
</feature>
<feature type="transmembrane region" description="Helical" evidence="3">
    <location>
        <begin position="247"/>
        <end position="265"/>
    </location>
</feature>
<sequence length="294" mass="32421">MRHAQSSTAKAQKTKNTTKSKKAISLVFVALFVALMCAIYQPSYANLQANQQSQSMQNPHPKSPAQSSLISQESLKTDAQKDFLQKDSLQENFAQAQTQLQKQENEASEAKSDKKDTRFFGYIPREYMSLFSNSAHFFPALTLGYTLIIKDFIGLRQQALGYIAVVGATYAVKYSLYFASPYAKDTLSFAKRPTSESYEAFPSGHTASAFAAVGFVAKRYGAKLGIPAFVLAAAVGESRILLEKHTILQVICGGILGFLLSFFCASPFRRVSTPNILPTYKNKTLYSLLVLVLL</sequence>
<dbReference type="OrthoDB" id="9780507at2"/>
<dbReference type="HOGENOM" id="CLU_945842_0_0_7"/>